<reference evidence="4" key="1">
    <citation type="submission" date="2022-08" db="EMBL/GenBank/DDBJ databases">
        <title>The genomic sequence of strain Paenibacillus sp. SCIV0701.</title>
        <authorList>
            <person name="Zhao H."/>
        </authorList>
    </citation>
    <scope>NUCLEOTIDE SEQUENCE</scope>
    <source>
        <strain evidence="4">SCIV0701</strain>
    </source>
</reference>
<evidence type="ECO:0000256" key="1">
    <source>
        <dbReference type="ARBA" id="ARBA00022729"/>
    </source>
</evidence>
<evidence type="ECO:0000313" key="4">
    <source>
        <dbReference type="EMBL" id="MCR2804028.1"/>
    </source>
</evidence>
<dbReference type="Proteomes" id="UP001141950">
    <property type="component" value="Unassembled WGS sequence"/>
</dbReference>
<protein>
    <submittedName>
        <fullName evidence="4">DUF2334 domain-containing protein</fullName>
    </submittedName>
</protein>
<dbReference type="SUPFAM" id="SSF69318">
    <property type="entry name" value="Integrin alpha N-terminal domain"/>
    <property type="match status" value="1"/>
</dbReference>
<evidence type="ECO:0000313" key="5">
    <source>
        <dbReference type="Proteomes" id="UP001141950"/>
    </source>
</evidence>
<dbReference type="InterPro" id="IPR028994">
    <property type="entry name" value="Integrin_alpha_N"/>
</dbReference>
<dbReference type="InterPro" id="IPR013517">
    <property type="entry name" value="FG-GAP"/>
</dbReference>
<organism evidence="4 5">
    <name type="scientific">Paenibacillus soyae</name>
    <dbReference type="NCBI Taxonomy" id="2969249"/>
    <lineage>
        <taxon>Bacteria</taxon>
        <taxon>Bacillati</taxon>
        <taxon>Bacillota</taxon>
        <taxon>Bacilli</taxon>
        <taxon>Bacillales</taxon>
        <taxon>Paenibacillaceae</taxon>
        <taxon>Paenibacillus</taxon>
    </lineage>
</organism>
<keyword evidence="1 3" id="KW-0732">Signal</keyword>
<evidence type="ECO:0000256" key="3">
    <source>
        <dbReference type="SAM" id="SignalP"/>
    </source>
</evidence>
<dbReference type="EMBL" id="JANIPJ010000005">
    <property type="protein sequence ID" value="MCR2804028.1"/>
    <property type="molecule type" value="Genomic_DNA"/>
</dbReference>
<dbReference type="InterPro" id="IPR011330">
    <property type="entry name" value="Glyco_hydro/deAcase_b/a-brl"/>
</dbReference>
<dbReference type="GO" id="GO:0005975">
    <property type="term" value="P:carbohydrate metabolic process"/>
    <property type="evidence" value="ECO:0007669"/>
    <property type="project" value="InterPro"/>
</dbReference>
<name>A0A9X2ML77_9BACL</name>
<accession>A0A9X2ML77</accession>
<dbReference type="Pfam" id="PF10096">
    <property type="entry name" value="DUF2334"/>
    <property type="match status" value="1"/>
</dbReference>
<proteinExistence type="predicted"/>
<dbReference type="PANTHER" id="PTHR46580">
    <property type="entry name" value="SENSOR KINASE-RELATED"/>
    <property type="match status" value="1"/>
</dbReference>
<gene>
    <name evidence="4" type="ORF">NQZ67_09080</name>
</gene>
<sequence length="644" mass="70358">MKSNLSSNKRVAKARITIACIAVALAALAAFVLIHTYTGTNIYPNKDKKHAMLRLEDVGPGGDYGSLEGLGKLRAVFDYIASERIPFHVAVIPRRFMLGEDGAWTEMGIDDPDPDEVTAQFARLLRDAQESGGVLGMHGYTHQYGETAREDGGQNSGTGNEFKVKDAPETNEPSYAAARIMSSLKAFEAAGLRPAFWESPHYHDTREQEKVFRSYMGILYQPDFLSLRSLKDLNMYDSVNTYGQDSLGSVYVPAPFRYVSDASSVDGILEKAESDDGLAAMYLHPFKEFDYLEPVVGPDGESEMKDGLPVYRYREGGEPSHLHRLIGGMKERGYEWQSLHDIVPFSPAHRVTLPPSAAADDILLGSITGDGSDDIVLREEHRIRVIPGSYEWPRNRVQEASEVWLLESFAPEEELLLADMNGDGREDLVAYNAESGALRAGLADELRFLAMELAGALPPGLEQLQPYRFVQGPGFIAKRGERVLSIQAHSGDGWAITEEEPVVPEDAVLYAGRFRVAAVDDILFRSAEEGAVAILYREGGGKLSDPVPVEASGKLGQLLVGDPNGDGLDDIIAYTSPDGLWRVWENDGGGRFAPLGNDFGPWAGSRGRLGFVADMDGNGKTDILSYDQTGNVLDLALSFRGGAR</sequence>
<dbReference type="Pfam" id="PF13517">
    <property type="entry name" value="FG-GAP_3"/>
    <property type="match status" value="1"/>
</dbReference>
<comment type="caution">
    <text evidence="4">The sequence shown here is derived from an EMBL/GenBank/DDBJ whole genome shotgun (WGS) entry which is preliminary data.</text>
</comment>
<dbReference type="RefSeq" id="WP_257444799.1">
    <property type="nucleotide sequence ID" value="NZ_JANIPJ010000005.1"/>
</dbReference>
<evidence type="ECO:0000256" key="2">
    <source>
        <dbReference type="SAM" id="MobiDB-lite"/>
    </source>
</evidence>
<dbReference type="AlphaFoldDB" id="A0A9X2ML77"/>
<keyword evidence="5" id="KW-1185">Reference proteome</keyword>
<feature type="chain" id="PRO_5040940512" evidence="3">
    <location>
        <begin position="30"/>
        <end position="644"/>
    </location>
</feature>
<dbReference type="InterPro" id="IPR018763">
    <property type="entry name" value="DUF2334"/>
</dbReference>
<feature type="region of interest" description="Disordered" evidence="2">
    <location>
        <begin position="146"/>
        <end position="168"/>
    </location>
</feature>
<dbReference type="SUPFAM" id="SSF88713">
    <property type="entry name" value="Glycoside hydrolase/deacetylase"/>
    <property type="match status" value="1"/>
</dbReference>
<feature type="signal peptide" evidence="3">
    <location>
        <begin position="1"/>
        <end position="29"/>
    </location>
</feature>